<reference evidence="2 3" key="1">
    <citation type="submission" date="2020-08" db="EMBL/GenBank/DDBJ databases">
        <title>Whole-Genome Sequence of French Clinical Streptomyces mexicanus Strain Q0842.</title>
        <authorList>
            <person name="Boxberger M."/>
            <person name="La Scola B."/>
        </authorList>
    </citation>
    <scope>NUCLEOTIDE SEQUENCE [LARGE SCALE GENOMIC DNA]</scope>
    <source>
        <strain evidence="2 3">Marseille-Q0842</strain>
    </source>
</reference>
<dbReference type="AlphaFoldDB" id="A0A7X1I284"/>
<feature type="compositionally biased region" description="Pro residues" evidence="1">
    <location>
        <begin position="16"/>
        <end position="32"/>
    </location>
</feature>
<sequence length="146" mass="15662">MTDEHPAPPAKRLRPAPAPPDPPSSPPPPPDPWTTIDDLWTWLEAHRTQAGDRDRTLLLRLLKLSEEVGEAAQAVIGATGQNPRKGTTHTWQDVEAELCDVVITALVALRTLTPEARTVFAHHLARVRDRSLGPAGPGSPAAGTSS</sequence>
<dbReference type="CDD" id="cd11533">
    <property type="entry name" value="NTP-PPase_Af0060_like"/>
    <property type="match status" value="1"/>
</dbReference>
<dbReference type="RefSeq" id="WP_185947813.1">
    <property type="nucleotide sequence ID" value="NZ_JACMHY010000008.1"/>
</dbReference>
<evidence type="ECO:0000256" key="1">
    <source>
        <dbReference type="SAM" id="MobiDB-lite"/>
    </source>
</evidence>
<accession>A0A7X1I284</accession>
<comment type="caution">
    <text evidence="2">The sequence shown here is derived from an EMBL/GenBank/DDBJ whole genome shotgun (WGS) entry which is preliminary data.</text>
</comment>
<protein>
    <submittedName>
        <fullName evidence="2">MazG-like family protein</fullName>
    </submittedName>
</protein>
<feature type="region of interest" description="Disordered" evidence="1">
    <location>
        <begin position="1"/>
        <end position="33"/>
    </location>
</feature>
<gene>
    <name evidence="2" type="ORF">H1R13_21170</name>
</gene>
<organism evidence="2 3">
    <name type="scientific">Streptomyces mexicanus</name>
    <dbReference type="NCBI Taxonomy" id="178566"/>
    <lineage>
        <taxon>Bacteria</taxon>
        <taxon>Bacillati</taxon>
        <taxon>Actinomycetota</taxon>
        <taxon>Actinomycetes</taxon>
        <taxon>Kitasatosporales</taxon>
        <taxon>Streptomycetaceae</taxon>
        <taxon>Streptomyces</taxon>
    </lineage>
</organism>
<dbReference type="SUPFAM" id="SSF101386">
    <property type="entry name" value="all-alpha NTP pyrophosphatases"/>
    <property type="match status" value="1"/>
</dbReference>
<dbReference type="InterPro" id="IPR044548">
    <property type="entry name" value="AF0060_NTP-PPase_MazG-like"/>
</dbReference>
<proteinExistence type="predicted"/>
<evidence type="ECO:0000313" key="3">
    <source>
        <dbReference type="Proteomes" id="UP000517694"/>
    </source>
</evidence>
<evidence type="ECO:0000313" key="2">
    <source>
        <dbReference type="EMBL" id="MBC2867389.1"/>
    </source>
</evidence>
<name>A0A7X1I284_9ACTN</name>
<dbReference type="EMBL" id="JACMHY010000008">
    <property type="protein sequence ID" value="MBC2867389.1"/>
    <property type="molecule type" value="Genomic_DNA"/>
</dbReference>
<dbReference type="Proteomes" id="UP000517694">
    <property type="component" value="Unassembled WGS sequence"/>
</dbReference>
<keyword evidence="3" id="KW-1185">Reference proteome</keyword>
<dbReference type="Gene3D" id="1.10.287.1080">
    <property type="entry name" value="MazG-like"/>
    <property type="match status" value="1"/>
</dbReference>